<comment type="caution">
    <text evidence="1">The sequence shown here is derived from an EMBL/GenBank/DDBJ whole genome shotgun (WGS) entry which is preliminary data.</text>
</comment>
<organism evidence="1 2">
    <name type="scientific">Lithohypha guttulata</name>
    <dbReference type="NCBI Taxonomy" id="1690604"/>
    <lineage>
        <taxon>Eukaryota</taxon>
        <taxon>Fungi</taxon>
        <taxon>Dikarya</taxon>
        <taxon>Ascomycota</taxon>
        <taxon>Pezizomycotina</taxon>
        <taxon>Eurotiomycetes</taxon>
        <taxon>Chaetothyriomycetidae</taxon>
        <taxon>Chaetothyriales</taxon>
        <taxon>Trichomeriaceae</taxon>
        <taxon>Lithohypha</taxon>
    </lineage>
</organism>
<gene>
    <name evidence="1" type="ORF">LTR05_003958</name>
</gene>
<evidence type="ECO:0000313" key="1">
    <source>
        <dbReference type="EMBL" id="KAK5086790.1"/>
    </source>
</evidence>
<evidence type="ECO:0000313" key="2">
    <source>
        <dbReference type="Proteomes" id="UP001309876"/>
    </source>
</evidence>
<dbReference type="AlphaFoldDB" id="A0AAN7YBG9"/>
<accession>A0AAN7YBG9</accession>
<name>A0AAN7YBG9_9EURO</name>
<dbReference type="EMBL" id="JAVRRJ010000003">
    <property type="protein sequence ID" value="KAK5086790.1"/>
    <property type="molecule type" value="Genomic_DNA"/>
</dbReference>
<dbReference type="PANTHER" id="PTHR38111:SF11">
    <property type="entry name" value="TRANSCRIPTION FACTOR DOMAIN-CONTAINING PROTEIN-RELATED"/>
    <property type="match status" value="1"/>
</dbReference>
<proteinExistence type="predicted"/>
<dbReference type="PANTHER" id="PTHR38111">
    <property type="entry name" value="ZN(2)-C6 FUNGAL-TYPE DOMAIN-CONTAINING PROTEIN-RELATED"/>
    <property type="match status" value="1"/>
</dbReference>
<dbReference type="Proteomes" id="UP001309876">
    <property type="component" value="Unassembled WGS sequence"/>
</dbReference>
<reference evidence="1 2" key="1">
    <citation type="submission" date="2023-08" db="EMBL/GenBank/DDBJ databases">
        <title>Black Yeasts Isolated from many extreme environments.</title>
        <authorList>
            <person name="Coleine C."/>
            <person name="Stajich J.E."/>
            <person name="Selbmann L."/>
        </authorList>
    </citation>
    <scope>NUCLEOTIDE SEQUENCE [LARGE SCALE GENOMIC DNA]</scope>
    <source>
        <strain evidence="1 2">CCFEE 5910</strain>
    </source>
</reference>
<protein>
    <submittedName>
        <fullName evidence="1">Uncharacterized protein</fullName>
    </submittedName>
</protein>
<dbReference type="InterPro" id="IPR053178">
    <property type="entry name" value="Osmoadaptation_assoc"/>
</dbReference>
<keyword evidence="2" id="KW-1185">Reference proteome</keyword>
<sequence length="412" mass="46156">MIPCIGAGQLRYKFQLLGKNGKPERAAALKSEKDDQQELLRLTSLPETDLSRLVAGLILTIKPSTDLRYNIMWAFGDFFADVPQRLGKNDALDAAAAVLVSGHNDMCMHKGQVSLRTLRLHGHALSILRACLNDPVEAQAVNTLCAVYLLLICQSLTGTWDSWTPSHTEGAVQILRSKNRYGVMDGFEKKLLLTLRGPVIFEGMFNPRIDLSPDEWELLLLDNRKCTRRIDRILVYLADMPSYLRRGTDLKAGVYSDPNFVEVVRSRYSAIKVSADELHTLLVTFEAENDIQDDNALIHLTYQRIYGLALFVTLVLNCLLSALTEPSDLIALEAEAFAHDVILLAAQSHRYRPLGSAYITICLYGAFAAARQQTTKNVIFQEIEHYCSDFPPPKDTNHLEVVENSVRHLTLS</sequence>